<dbReference type="OrthoDB" id="496981at2759"/>
<dbReference type="AlphaFoldDB" id="A0A1Y1UH49"/>
<dbReference type="InterPro" id="IPR050275">
    <property type="entry name" value="PGM_Phosphatase"/>
</dbReference>
<dbReference type="InterPro" id="IPR013078">
    <property type="entry name" value="His_Pase_superF_clade-1"/>
</dbReference>
<accession>A0A1Y1UH49</accession>
<dbReference type="Gene3D" id="3.40.50.1240">
    <property type="entry name" value="Phosphoglycerate mutase-like"/>
    <property type="match status" value="1"/>
</dbReference>
<feature type="signal peptide" evidence="2">
    <location>
        <begin position="1"/>
        <end position="25"/>
    </location>
</feature>
<dbReference type="PANTHER" id="PTHR48100:SF1">
    <property type="entry name" value="HISTIDINE PHOSPHATASE FAMILY PROTEIN-RELATED"/>
    <property type="match status" value="1"/>
</dbReference>
<evidence type="ECO:0000313" key="4">
    <source>
        <dbReference type="Proteomes" id="UP000193218"/>
    </source>
</evidence>
<dbReference type="SUPFAM" id="SSF53254">
    <property type="entry name" value="Phosphoglycerate mutase-like"/>
    <property type="match status" value="1"/>
</dbReference>
<sequence length="336" mass="36929">MLGIVHKLVSVLVFGTPTALQTTSGDIYGGKTLAGITNFTVVPGIFIQDDPSFNSSGYDLLQDSFGLIDKSPNRWKNLEAHVTQLNKEADAHTTYKLIYIARHGEGFHNLAQSIYGTPAWDCRWSLLTTDGNITWGPDALLDSTGISQAEAVNRAWKEQIKDGVPLPQTLYSSPLRRSASTLNITWHDILLNRGHVPRIKENFRESIGLHTCDQRSNISVIRKTYPGWQIDPSFPFHDPLWDPTYQETDTLIGRRVRQELENLFAEDPSTFLSITCHSGTISGFFLAIGHRMIGVQTGGFVPVLVKATNCPTATMQPISGGQSATAPACTADSTSL</sequence>
<feature type="chain" id="PRO_5012756370" evidence="2">
    <location>
        <begin position="26"/>
        <end position="336"/>
    </location>
</feature>
<dbReference type="CDD" id="cd07067">
    <property type="entry name" value="HP_PGM_like"/>
    <property type="match status" value="1"/>
</dbReference>
<dbReference type="GeneID" id="33557663"/>
<organism evidence="3 4">
    <name type="scientific">Kockovaella imperatae</name>
    <dbReference type="NCBI Taxonomy" id="4999"/>
    <lineage>
        <taxon>Eukaryota</taxon>
        <taxon>Fungi</taxon>
        <taxon>Dikarya</taxon>
        <taxon>Basidiomycota</taxon>
        <taxon>Agaricomycotina</taxon>
        <taxon>Tremellomycetes</taxon>
        <taxon>Tremellales</taxon>
        <taxon>Cuniculitremaceae</taxon>
        <taxon>Kockovaella</taxon>
    </lineage>
</organism>
<dbReference type="GO" id="GO:0005737">
    <property type="term" value="C:cytoplasm"/>
    <property type="evidence" value="ECO:0007669"/>
    <property type="project" value="TreeGrafter"/>
</dbReference>
<evidence type="ECO:0000256" key="1">
    <source>
        <dbReference type="SAM" id="MobiDB-lite"/>
    </source>
</evidence>
<keyword evidence="4" id="KW-1185">Reference proteome</keyword>
<dbReference type="EMBL" id="NBSH01000006">
    <property type="protein sequence ID" value="ORX37383.1"/>
    <property type="molecule type" value="Genomic_DNA"/>
</dbReference>
<comment type="caution">
    <text evidence="3">The sequence shown here is derived from an EMBL/GenBank/DDBJ whole genome shotgun (WGS) entry which is preliminary data.</text>
</comment>
<evidence type="ECO:0000313" key="3">
    <source>
        <dbReference type="EMBL" id="ORX37383.1"/>
    </source>
</evidence>
<reference evidence="3 4" key="1">
    <citation type="submission" date="2017-03" db="EMBL/GenBank/DDBJ databases">
        <title>Widespread Adenine N6-methylation of Active Genes in Fungi.</title>
        <authorList>
            <consortium name="DOE Joint Genome Institute"/>
            <person name="Mondo S.J."/>
            <person name="Dannebaum R.O."/>
            <person name="Kuo R.C."/>
            <person name="Louie K.B."/>
            <person name="Bewick A.J."/>
            <person name="Labutti K."/>
            <person name="Haridas S."/>
            <person name="Kuo A."/>
            <person name="Salamov A."/>
            <person name="Ahrendt S.R."/>
            <person name="Lau R."/>
            <person name="Bowen B.P."/>
            <person name="Lipzen A."/>
            <person name="Sullivan W."/>
            <person name="Andreopoulos W.B."/>
            <person name="Clum A."/>
            <person name="Lindquist E."/>
            <person name="Daum C."/>
            <person name="Northen T.R."/>
            <person name="Ramamoorthy G."/>
            <person name="Schmitz R.J."/>
            <person name="Gryganskyi A."/>
            <person name="Culley D."/>
            <person name="Magnuson J."/>
            <person name="James T.Y."/>
            <person name="O'Malley M.A."/>
            <person name="Stajich J.E."/>
            <person name="Spatafora J.W."/>
            <person name="Visel A."/>
            <person name="Grigoriev I.V."/>
        </authorList>
    </citation>
    <scope>NUCLEOTIDE SEQUENCE [LARGE SCALE GENOMIC DNA]</scope>
    <source>
        <strain evidence="3 4">NRRL Y-17943</strain>
    </source>
</reference>
<dbReference type="GO" id="GO:0016791">
    <property type="term" value="F:phosphatase activity"/>
    <property type="evidence" value="ECO:0007669"/>
    <property type="project" value="TreeGrafter"/>
</dbReference>
<protein>
    <submittedName>
        <fullName evidence="3">Histidine phosphatase superfamily</fullName>
    </submittedName>
</protein>
<dbReference type="Proteomes" id="UP000193218">
    <property type="component" value="Unassembled WGS sequence"/>
</dbReference>
<dbReference type="InterPro" id="IPR029033">
    <property type="entry name" value="His_PPase_superfam"/>
</dbReference>
<keyword evidence="2" id="KW-0732">Signal</keyword>
<proteinExistence type="predicted"/>
<dbReference type="Pfam" id="PF00300">
    <property type="entry name" value="His_Phos_1"/>
    <property type="match status" value="1"/>
</dbReference>
<feature type="region of interest" description="Disordered" evidence="1">
    <location>
        <begin position="317"/>
        <end position="336"/>
    </location>
</feature>
<dbReference type="RefSeq" id="XP_021871421.1">
    <property type="nucleotide sequence ID" value="XM_022015854.1"/>
</dbReference>
<dbReference type="SMART" id="SM00855">
    <property type="entry name" value="PGAM"/>
    <property type="match status" value="1"/>
</dbReference>
<name>A0A1Y1UH49_9TREE</name>
<evidence type="ECO:0000256" key="2">
    <source>
        <dbReference type="SAM" id="SignalP"/>
    </source>
</evidence>
<dbReference type="PANTHER" id="PTHR48100">
    <property type="entry name" value="BROAD-SPECIFICITY PHOSPHATASE YOR283W-RELATED"/>
    <property type="match status" value="1"/>
</dbReference>
<dbReference type="InParanoid" id="A0A1Y1UH49"/>
<gene>
    <name evidence="3" type="ORF">BD324DRAFT_625938</name>
</gene>